<organism evidence="1 2">
    <name type="scientific">Fluviispira sanaruensis</name>
    <dbReference type="NCBI Taxonomy" id="2493639"/>
    <lineage>
        <taxon>Bacteria</taxon>
        <taxon>Pseudomonadati</taxon>
        <taxon>Bdellovibrionota</taxon>
        <taxon>Oligoflexia</taxon>
        <taxon>Silvanigrellales</taxon>
        <taxon>Silvanigrellaceae</taxon>
        <taxon>Fluviispira</taxon>
    </lineage>
</organism>
<keyword evidence="2" id="KW-1185">Reference proteome</keyword>
<evidence type="ECO:0000313" key="2">
    <source>
        <dbReference type="Proteomes" id="UP000291236"/>
    </source>
</evidence>
<name>A0A4P2VKJ7_FLUSA</name>
<dbReference type="Pfam" id="PF12784">
    <property type="entry name" value="PDDEXK_2"/>
    <property type="match status" value="1"/>
</dbReference>
<dbReference type="InterPro" id="IPR010106">
    <property type="entry name" value="RpnA"/>
</dbReference>
<evidence type="ECO:0000313" key="1">
    <source>
        <dbReference type="EMBL" id="BBH52424.1"/>
    </source>
</evidence>
<dbReference type="KEGG" id="sbf:JCM31447_08650"/>
<sequence>MQIQNTGEFEKRSLYYWAKLYETQLKKSEHYKLLYPAICINILNFNLFKNSEDYNSELAIYKVQTKEHIYKDFKIIFLEIPKVKKKIYNELDKWMLFFKGASKQEINLMNNTAIKQAYETLKYISHDPAERARYEARRKYQLDYNTGLLTAREEGKAEGCKIEKIAIAKQMLKHNFPIEQIATITQLSTEELCQLK</sequence>
<gene>
    <name evidence="1" type="ORF">JCM31447_08650</name>
</gene>
<proteinExistence type="predicted"/>
<accession>A0A4P2VKJ7</accession>
<evidence type="ECO:0008006" key="3">
    <source>
        <dbReference type="Google" id="ProtNLM"/>
    </source>
</evidence>
<dbReference type="Proteomes" id="UP000291236">
    <property type="component" value="Chromosome"/>
</dbReference>
<protein>
    <recommendedName>
        <fullName evidence="3">PD-(D/E)XK nuclease family transposase</fullName>
    </recommendedName>
</protein>
<dbReference type="AlphaFoldDB" id="A0A4P2VKJ7"/>
<reference evidence="1 2" key="1">
    <citation type="submission" date="2018-12" db="EMBL/GenBank/DDBJ databases">
        <title>Rubrispira sanarue gen. nov., sp., nov., a member of the order Silvanigrellales, isolated from a brackish lake in Hamamatsu Japan.</title>
        <authorList>
            <person name="Maejima Y."/>
            <person name="Iino T."/>
            <person name="Muraguchi Y."/>
            <person name="Fukuda K."/>
            <person name="Nojiri H."/>
            <person name="Ohkuma M."/>
            <person name="Moriuchi R."/>
            <person name="Dohra H."/>
            <person name="Kimbara K."/>
            <person name="Shintani M."/>
        </authorList>
    </citation>
    <scope>NUCLEOTIDE SEQUENCE [LARGE SCALE GENOMIC DNA]</scope>
    <source>
        <strain evidence="1 2">RF1110005</strain>
    </source>
</reference>
<dbReference type="NCBIfam" id="TIGR01784">
    <property type="entry name" value="T_den_put_tspse"/>
    <property type="match status" value="1"/>
</dbReference>
<dbReference type="PANTHER" id="PTHR41317:SF1">
    <property type="entry name" value="PD-(D_E)XK NUCLEASE FAMILY TRANSPOSASE"/>
    <property type="match status" value="1"/>
</dbReference>
<dbReference type="PANTHER" id="PTHR41317">
    <property type="entry name" value="PD-(D_E)XK NUCLEASE FAMILY TRANSPOSASE"/>
    <property type="match status" value="1"/>
</dbReference>
<dbReference type="EMBL" id="AP019368">
    <property type="protein sequence ID" value="BBH52424.1"/>
    <property type="molecule type" value="Genomic_DNA"/>
</dbReference>